<gene>
    <name evidence="1" type="ORF">DUNSADRAFT_1389</name>
</gene>
<dbReference type="Proteomes" id="UP000815325">
    <property type="component" value="Unassembled WGS sequence"/>
</dbReference>
<accession>A0ABQ7FXH9</accession>
<reference evidence="1" key="1">
    <citation type="submission" date="2017-08" db="EMBL/GenBank/DDBJ databases">
        <authorList>
            <person name="Polle J.E."/>
            <person name="Barry K."/>
            <person name="Cushman J."/>
            <person name="Schmutz J."/>
            <person name="Tran D."/>
            <person name="Hathwaick L.T."/>
            <person name="Yim W.C."/>
            <person name="Jenkins J."/>
            <person name="Mckie-Krisberg Z.M."/>
            <person name="Prochnik S."/>
            <person name="Lindquist E."/>
            <person name="Dockter R.B."/>
            <person name="Adam C."/>
            <person name="Molina H."/>
            <person name="Bunkerborg J."/>
            <person name="Jin E."/>
            <person name="Buchheim M."/>
            <person name="Magnuson J."/>
        </authorList>
    </citation>
    <scope>NUCLEOTIDE SEQUENCE</scope>
    <source>
        <strain evidence="1">CCAP 19/18</strain>
    </source>
</reference>
<organism evidence="1 2">
    <name type="scientific">Dunaliella salina</name>
    <name type="common">Green alga</name>
    <name type="synonym">Protococcus salinus</name>
    <dbReference type="NCBI Taxonomy" id="3046"/>
    <lineage>
        <taxon>Eukaryota</taxon>
        <taxon>Viridiplantae</taxon>
        <taxon>Chlorophyta</taxon>
        <taxon>core chlorophytes</taxon>
        <taxon>Chlorophyceae</taxon>
        <taxon>CS clade</taxon>
        <taxon>Chlamydomonadales</taxon>
        <taxon>Dunaliellaceae</taxon>
        <taxon>Dunaliella</taxon>
    </lineage>
</organism>
<protein>
    <recommendedName>
        <fullName evidence="3">Secreted protein</fullName>
    </recommendedName>
</protein>
<evidence type="ECO:0000313" key="2">
    <source>
        <dbReference type="Proteomes" id="UP000815325"/>
    </source>
</evidence>
<evidence type="ECO:0000313" key="1">
    <source>
        <dbReference type="EMBL" id="KAF5827069.1"/>
    </source>
</evidence>
<sequence length="77" mass="8528">MHLMNVLGSTFTVLHSMQRLILCFITQAYDPDLQPVSLASQILCVRVKCCRSHAGRRGISSWSASFAPGLGDRFLDC</sequence>
<evidence type="ECO:0008006" key="3">
    <source>
        <dbReference type="Google" id="ProtNLM"/>
    </source>
</evidence>
<dbReference type="EMBL" id="MU070604">
    <property type="protein sequence ID" value="KAF5827069.1"/>
    <property type="molecule type" value="Genomic_DNA"/>
</dbReference>
<keyword evidence="2" id="KW-1185">Reference proteome</keyword>
<comment type="caution">
    <text evidence="1">The sequence shown here is derived from an EMBL/GenBank/DDBJ whole genome shotgun (WGS) entry which is preliminary data.</text>
</comment>
<name>A0ABQ7FXH9_DUNSA</name>
<proteinExistence type="predicted"/>